<dbReference type="SUPFAM" id="SSF53448">
    <property type="entry name" value="Nucleotide-diphospho-sugar transferases"/>
    <property type="match status" value="1"/>
</dbReference>
<dbReference type="InterPro" id="IPR056764">
    <property type="entry name" value="LbH_EIF2B3/5"/>
</dbReference>
<dbReference type="PROSITE" id="PS51363">
    <property type="entry name" value="W2"/>
    <property type="match status" value="1"/>
</dbReference>
<dbReference type="SUPFAM" id="SSF51161">
    <property type="entry name" value="Trimeric LpxA-like enzymes"/>
    <property type="match status" value="1"/>
</dbReference>
<evidence type="ECO:0000313" key="11">
    <source>
        <dbReference type="Ensembl" id="ENSGALP00010025412.1"/>
    </source>
</evidence>
<dbReference type="Gene3D" id="1.25.40.180">
    <property type="match status" value="1"/>
</dbReference>
<feature type="compositionally biased region" description="Acidic residues" evidence="9">
    <location>
        <begin position="410"/>
        <end position="420"/>
    </location>
</feature>
<dbReference type="InterPro" id="IPR011004">
    <property type="entry name" value="Trimer_LpxA-like_sf"/>
</dbReference>
<comment type="subcellular location">
    <subcellularLocation>
        <location evidence="1">Cytoplasm</location>
        <location evidence="1">Cytosol</location>
    </subcellularLocation>
</comment>
<organism evidence="11 12">
    <name type="scientific">Gallus gallus</name>
    <name type="common">Chicken</name>
    <dbReference type="NCBI Taxonomy" id="9031"/>
    <lineage>
        <taxon>Eukaryota</taxon>
        <taxon>Metazoa</taxon>
        <taxon>Chordata</taxon>
        <taxon>Craniata</taxon>
        <taxon>Vertebrata</taxon>
        <taxon>Euteleostomi</taxon>
        <taxon>Archelosauria</taxon>
        <taxon>Archosauria</taxon>
        <taxon>Dinosauria</taxon>
        <taxon>Saurischia</taxon>
        <taxon>Theropoda</taxon>
        <taxon>Coelurosauria</taxon>
        <taxon>Aves</taxon>
        <taxon>Neognathae</taxon>
        <taxon>Galloanserae</taxon>
        <taxon>Galliformes</taxon>
        <taxon>Phasianidae</taxon>
        <taxon>Phasianinae</taxon>
        <taxon>Gallus</taxon>
    </lineage>
</organism>
<dbReference type="CDD" id="cd05787">
    <property type="entry name" value="LbH_eIF2B_epsilon"/>
    <property type="match status" value="1"/>
</dbReference>
<dbReference type="FunFam" id="1.25.40.180:FF:000022">
    <property type="entry name" value="Translation initiation factor eIF-2B epsilon subunit"/>
    <property type="match status" value="1"/>
</dbReference>
<evidence type="ECO:0000313" key="12">
    <source>
        <dbReference type="Proteomes" id="UP000000539"/>
    </source>
</evidence>
<dbReference type="PANTHER" id="PTHR45887">
    <property type="entry name" value="TRANSLATION INITIATION FACTOR EIF-2B SUBUNIT EPSILON"/>
    <property type="match status" value="1"/>
</dbReference>
<dbReference type="InterPro" id="IPR003307">
    <property type="entry name" value="W2_domain"/>
</dbReference>
<evidence type="ECO:0000256" key="4">
    <source>
        <dbReference type="ARBA" id="ARBA00022540"/>
    </source>
</evidence>
<dbReference type="SUPFAM" id="SSF48371">
    <property type="entry name" value="ARM repeat"/>
    <property type="match status" value="1"/>
</dbReference>
<evidence type="ECO:0000256" key="8">
    <source>
        <dbReference type="ARBA" id="ARBA00046432"/>
    </source>
</evidence>
<dbReference type="Ensembl" id="ENSGALT00010042922.1">
    <property type="protein sequence ID" value="ENSGALP00010025412.1"/>
    <property type="gene ID" value="ENSGALG00010017756.1"/>
</dbReference>
<keyword evidence="5" id="KW-0648">Protein biosynthesis</keyword>
<dbReference type="Proteomes" id="UP000000539">
    <property type="component" value="Chromosome 9"/>
</dbReference>
<evidence type="ECO:0000259" key="10">
    <source>
        <dbReference type="PROSITE" id="PS51363"/>
    </source>
</evidence>
<evidence type="ECO:0000256" key="9">
    <source>
        <dbReference type="SAM" id="MobiDB-lite"/>
    </source>
</evidence>
<keyword evidence="3" id="KW-0963">Cytoplasm</keyword>
<dbReference type="InterPro" id="IPR051956">
    <property type="entry name" value="eIF2B_epsilon"/>
</dbReference>
<dbReference type="InterPro" id="IPR029044">
    <property type="entry name" value="Nucleotide-diphossugar_trans"/>
</dbReference>
<dbReference type="Gene3D" id="3.90.550.10">
    <property type="entry name" value="Spore Coat Polysaccharide Biosynthesis Protein SpsA, Chain A"/>
    <property type="match status" value="1"/>
</dbReference>
<dbReference type="CDD" id="cd11558">
    <property type="entry name" value="W2_eIF2B_epsilon"/>
    <property type="match status" value="1"/>
</dbReference>
<name>A0A8V0ZAC4_CHICK</name>
<reference evidence="11" key="2">
    <citation type="submission" date="2025-08" db="UniProtKB">
        <authorList>
            <consortium name="Ensembl"/>
        </authorList>
    </citation>
    <scope>IDENTIFICATION</scope>
    <source>
        <strain evidence="11">broiler</strain>
    </source>
</reference>
<dbReference type="OrthoDB" id="424572at2759"/>
<gene>
    <name evidence="11" type="primary">EIF2B5</name>
</gene>
<dbReference type="PANTHER" id="PTHR45887:SF1">
    <property type="entry name" value="TRANSLATION INITIATION FACTOR EIF-2B SUBUNIT EPSILON"/>
    <property type="match status" value="1"/>
</dbReference>
<feature type="compositionally biased region" description="Basic residues" evidence="9">
    <location>
        <begin position="43"/>
        <end position="52"/>
    </location>
</feature>
<feature type="compositionally biased region" description="Basic and acidic residues" evidence="9">
    <location>
        <begin position="424"/>
        <end position="433"/>
    </location>
</feature>
<dbReference type="InterPro" id="IPR035543">
    <property type="entry name" value="eIF-2B_epsilon_N"/>
</dbReference>
<dbReference type="FunFam" id="2.160.10.10:FF:000033">
    <property type="entry name" value="Eukaryotic translation initiation factor 2B subunit epsilon"/>
    <property type="match status" value="1"/>
</dbReference>
<comment type="similarity">
    <text evidence="2">Belongs to the eIF-2B gamma/epsilon subunits family.</text>
</comment>
<feature type="region of interest" description="Disordered" evidence="9">
    <location>
        <begin position="406"/>
        <end position="433"/>
    </location>
</feature>
<dbReference type="InterPro" id="IPR044123">
    <property type="entry name" value="W2_eIF2B_epsilon"/>
</dbReference>
<dbReference type="CDD" id="cd04197">
    <property type="entry name" value="eIF-2B_epsilon_N"/>
    <property type="match status" value="1"/>
</dbReference>
<keyword evidence="13" id="KW-1267">Proteomics identification</keyword>
<dbReference type="GO" id="GO:0031369">
    <property type="term" value="F:translation initiation factor binding"/>
    <property type="evidence" value="ECO:0007669"/>
    <property type="project" value="InterPro"/>
</dbReference>
<dbReference type="AlphaFoldDB" id="A0A8V0ZAC4"/>
<evidence type="ECO:0000256" key="6">
    <source>
        <dbReference type="ARBA" id="ARBA00044144"/>
    </source>
</evidence>
<evidence type="ECO:0000256" key="3">
    <source>
        <dbReference type="ARBA" id="ARBA00022490"/>
    </source>
</evidence>
<dbReference type="InterPro" id="IPR016024">
    <property type="entry name" value="ARM-type_fold"/>
</dbReference>
<feature type="region of interest" description="Disordered" evidence="9">
    <location>
        <begin position="32"/>
        <end position="52"/>
    </location>
</feature>
<dbReference type="GeneTree" id="ENSGT00510000047568"/>
<feature type="domain" description="W2" evidence="10">
    <location>
        <begin position="496"/>
        <end position="673"/>
    </location>
</feature>
<dbReference type="Pfam" id="PF25084">
    <property type="entry name" value="LbH_EIF2B"/>
    <property type="match status" value="1"/>
</dbReference>
<dbReference type="GO" id="GO:0003743">
    <property type="term" value="F:translation initiation factor activity"/>
    <property type="evidence" value="ECO:0007669"/>
    <property type="project" value="UniProtKB-KW"/>
</dbReference>
<evidence type="ECO:0000256" key="1">
    <source>
        <dbReference type="ARBA" id="ARBA00004514"/>
    </source>
</evidence>
<evidence type="ECO:0000256" key="2">
    <source>
        <dbReference type="ARBA" id="ARBA00007878"/>
    </source>
</evidence>
<dbReference type="Gene3D" id="2.160.10.10">
    <property type="entry name" value="Hexapeptide repeat proteins"/>
    <property type="match status" value="1"/>
</dbReference>
<dbReference type="GO" id="GO:0005085">
    <property type="term" value="F:guanyl-nucleotide exchange factor activity"/>
    <property type="evidence" value="ECO:0007669"/>
    <property type="project" value="InterPro"/>
</dbReference>
<dbReference type="GO" id="GO:0005829">
    <property type="term" value="C:cytosol"/>
    <property type="evidence" value="ECO:0007669"/>
    <property type="project" value="UniProtKB-SubCell"/>
</dbReference>
<sequence>MATSTSSSTERIPGCQQRSRRMLRVEEAQQFIWQKPASEKQRRGDKRAKNKAKPALLPMANVAMIDYTLEFLTATGVEETFVFCCWKSAEIKEHLQKSKWCRHTSPNTVRFVTSDLYRSLGDVLRDVDAKSLVRSDFILVTGDVVSNLNISRALEEHKLRRKMEKNVSVMTMIFKESSPGHHASLFQNTIENVEVRHDLLDCHISICSPQVAELFTDNFDYQTRDDFVRGLLVNEEILGNQIHMHVTTEEYGAHICNLLMYEAVCSDIIRRWVYPLTPEMNFTDDKNQNYTHSKHNIYRGVDVSLGHGSMLKENVLIGQGTVIGSNCSIMNSVIGQNCRIGDEVTLDGAFLWDGVHVADNVQIHHSVICDEAEVKEKVKLKPHCVLSSQVVVGPDITLSEGTVISLHPPDEEEEDDDQFSDDSGVNKEESKVKLKGYNKKDVGSEGRGYLWKADDKNEDDEEQRQSLWGPAMLSEEESESDSDLSMGSEEPDSRAASPQLDDIKVFQNEVLGTLQRGEEENISCDNLVLEINSLKYAYNISLNEMMQVLSKVILEFPLQQLDANLDSQNYFSALLPLLKNWTPLFKNYIKRSSDHLNALFAIEEFFLEHDSLCTSIAKVLMTFYQLEILEEDVILNWFSLRDTSDKGKQLRKNQRLQKFIQWLEEAEEESSDGDQD</sequence>
<proteinExistence type="evidence at protein level"/>
<evidence type="ECO:0000256" key="5">
    <source>
        <dbReference type="ARBA" id="ARBA00022917"/>
    </source>
</evidence>
<reference evidence="11" key="1">
    <citation type="submission" date="2020-11" db="EMBL/GenBank/DDBJ databases">
        <title>Gallus gallus (Chicken) genome, bGalGal1, GRCg7b, maternal haplotype autosomes + Z &amp; W.</title>
        <authorList>
            <person name="Warren W."/>
            <person name="Formenti G."/>
            <person name="Fedrigo O."/>
            <person name="Haase B."/>
            <person name="Mountcastle J."/>
            <person name="Balacco J."/>
            <person name="Tracey A."/>
            <person name="Schneider V."/>
            <person name="Okimoto R."/>
            <person name="Cheng H."/>
            <person name="Hawken R."/>
            <person name="Howe K."/>
            <person name="Jarvis E.D."/>
        </authorList>
    </citation>
    <scope>NUCLEOTIDE SEQUENCE [LARGE SCALE GENOMIC DNA]</scope>
    <source>
        <strain evidence="11">Broiler</strain>
    </source>
</reference>
<evidence type="ECO:0000256" key="7">
    <source>
        <dbReference type="ARBA" id="ARBA00044345"/>
    </source>
</evidence>
<keyword evidence="12" id="KW-1185">Reference proteome</keyword>
<protein>
    <recommendedName>
        <fullName evidence="6">Translation initiation factor eIF2B subunit epsilon</fullName>
    </recommendedName>
    <alternativeName>
        <fullName evidence="7">eIF2B GDP-GTP exchange factor subunit epsilon</fullName>
    </alternativeName>
</protein>
<accession>A0A8V0ZAC4</accession>
<dbReference type="Pfam" id="PF02020">
    <property type="entry name" value="W2"/>
    <property type="match status" value="1"/>
</dbReference>
<dbReference type="SMART" id="SM00515">
    <property type="entry name" value="eIF5C"/>
    <property type="match status" value="1"/>
</dbReference>
<evidence type="ECO:0007829" key="13">
    <source>
        <dbReference type="PeptideAtlas" id="A0A8V0ZAC4"/>
    </source>
</evidence>
<feature type="region of interest" description="Disordered" evidence="9">
    <location>
        <begin position="450"/>
        <end position="499"/>
    </location>
</feature>
<comment type="subunit">
    <text evidence="8">Component of the translation initiation factor 2B (eIF2B) complex which is a heterodecamer of two sets of five different subunits: alpha, beta, gamma, delta and epsilon. Subunits alpha, beta and delta comprise a regulatory subcomplex and subunits epsilon and gamma comprise a catalytic subcomplex. Within the complex, the hexameric regulatory complex resides at the center, with the two heterodimeric catalytic subcomplexes bound on opposite sides.</text>
</comment>
<keyword evidence="4" id="KW-0396">Initiation factor</keyword>
<reference evidence="11" key="3">
    <citation type="submission" date="2025-09" db="UniProtKB">
        <authorList>
            <consortium name="Ensembl"/>
        </authorList>
    </citation>
    <scope>IDENTIFICATION</scope>
    <source>
        <strain evidence="11">broiler</strain>
    </source>
</reference>